<dbReference type="AlphaFoldDB" id="A0A316UYA1"/>
<dbReference type="RefSeq" id="XP_025364804.1">
    <property type="nucleotide sequence ID" value="XM_025509769.1"/>
</dbReference>
<feature type="region of interest" description="Disordered" evidence="1">
    <location>
        <begin position="292"/>
        <end position="381"/>
    </location>
</feature>
<dbReference type="GO" id="GO:0000307">
    <property type="term" value="C:cyclin-dependent protein kinase holoenzyme complex"/>
    <property type="evidence" value="ECO:0007669"/>
    <property type="project" value="TreeGrafter"/>
</dbReference>
<dbReference type="GO" id="GO:0005634">
    <property type="term" value="C:nucleus"/>
    <property type="evidence" value="ECO:0007669"/>
    <property type="project" value="TreeGrafter"/>
</dbReference>
<dbReference type="InterPro" id="IPR013922">
    <property type="entry name" value="Cyclin_PHO80-like"/>
</dbReference>
<evidence type="ECO:0008006" key="4">
    <source>
        <dbReference type="Google" id="ProtNLM"/>
    </source>
</evidence>
<accession>A0A316UYA1</accession>
<evidence type="ECO:0000256" key="1">
    <source>
        <dbReference type="SAM" id="MobiDB-lite"/>
    </source>
</evidence>
<feature type="compositionally biased region" description="Low complexity" evidence="1">
    <location>
        <begin position="334"/>
        <end position="345"/>
    </location>
</feature>
<feature type="compositionally biased region" description="Low complexity" evidence="1">
    <location>
        <begin position="453"/>
        <end position="481"/>
    </location>
</feature>
<evidence type="ECO:0000313" key="2">
    <source>
        <dbReference type="EMBL" id="PWN30192.1"/>
    </source>
</evidence>
<feature type="region of interest" description="Disordered" evidence="1">
    <location>
        <begin position="871"/>
        <end position="905"/>
    </location>
</feature>
<dbReference type="PANTHER" id="PTHR15615">
    <property type="match status" value="1"/>
</dbReference>
<dbReference type="GO" id="GO:0019901">
    <property type="term" value="F:protein kinase binding"/>
    <property type="evidence" value="ECO:0007669"/>
    <property type="project" value="InterPro"/>
</dbReference>
<sequence>MAYHGQQAYQSHQQGQQQAHMSAMDPAAAAAAAAAAGGYTPGQVQSHPMTAMVSNVPMPGAMYAPHPGQAMYPGIVAADGYSQTAMDPSTGAYWQLPPAPRLPVAAARGWGGVGGYHYPQSGLAGYQGYAHGGTWATPQQHQQQLAIAAQHAEAEQALLQQQQQQQMAQYGHAQQGPLAPITSQPIQTSQSQIAMSMAAPGYYPTSMAPAPSSDAVYPGDVSYGGAHQMTSAPFAHESRNIQQVHPRHQDHHQGLGPAAQIRSRSTHDYGRNSADGTRSQRLPSLHELDWRSHHQQQPRQGRLSNGHQSAGWPSQYVQGNARQRGTRSYDCTWQQEQQQNFQQHQQHQRTMHEQERVDRSSEWRSQSMSAAQSRKGAADIQATQKIDEATAQPIAAAAEDDTNKGPAPPSPATLDKSGVPISAFGAELIWYACATLLEPELVQEAYMEQSLSAHATSPSSGSATSSPSLSTPTTSPHSPHLLAKDSDMPSFAAFGNGHFDENLFALKKGDHQQKRTRVGTGRSSSSSSRESSGPGTPSPDGEAARHASAAAHLLALQDQRPSLRDGSPMCISSPTSTATGPGKPGPLLFRTKSQERSKTAVLSVLALVSPYWKWTRAAEALPSLVQTAAATAKNARKTKQGEHNSPTSPREHAASSASASFAAGGEVSPAFRRFAHQVLAQTLLSPTAFLLGLLFALRVPYLAVDTSGNVDHEAVELLASPPSAAPFKLLTLGLMMANKHLDDNTFLNKTWSEVTGIPLIELNKLEQYYLIRCNYEIAIPHSVWCSFLKRVKRREEDKTAGVPEAGRGAQYHRESSPRATSSISQRETSQRVLLALDDMLSALGSRVIEHLDLEGEERRVEHKKRPTAGLMVQHQHHQSAPASASLFKDGLERREQRPSLDTRSWSDDVACGTAAAAAAAATASSSLNTDHNAPLAPSALLELLNSGRSLASAH</sequence>
<feature type="compositionally biased region" description="Polar residues" evidence="1">
    <location>
        <begin position="570"/>
        <end position="579"/>
    </location>
</feature>
<feature type="compositionally biased region" description="Basic and acidic residues" evidence="1">
    <location>
        <begin position="889"/>
        <end position="905"/>
    </location>
</feature>
<feature type="compositionally biased region" description="Polar residues" evidence="1">
    <location>
        <begin position="817"/>
        <end position="827"/>
    </location>
</feature>
<dbReference type="Pfam" id="PF08613">
    <property type="entry name" value="Cyclin"/>
    <property type="match status" value="1"/>
</dbReference>
<feature type="region of interest" description="Disordered" evidence="1">
    <location>
        <begin position="561"/>
        <end position="592"/>
    </location>
</feature>
<protein>
    <recommendedName>
        <fullName evidence="4">Cyclin N-terminal domain-containing protein</fullName>
    </recommendedName>
</protein>
<feature type="compositionally biased region" description="Low complexity" evidence="1">
    <location>
        <begin position="518"/>
        <end position="539"/>
    </location>
</feature>
<dbReference type="STRING" id="1569628.A0A316UYA1"/>
<feature type="region of interest" description="Disordered" evidence="1">
    <location>
        <begin position="240"/>
        <end position="279"/>
    </location>
</feature>
<dbReference type="EMBL" id="KZ819662">
    <property type="protein sequence ID" value="PWN30192.1"/>
    <property type="molecule type" value="Genomic_DNA"/>
</dbReference>
<dbReference type="Gene3D" id="1.10.472.10">
    <property type="entry name" value="Cyclin-like"/>
    <property type="match status" value="1"/>
</dbReference>
<dbReference type="GO" id="GO:0016538">
    <property type="term" value="F:cyclin-dependent protein serine/threonine kinase regulator activity"/>
    <property type="evidence" value="ECO:0007669"/>
    <property type="project" value="TreeGrafter"/>
</dbReference>
<dbReference type="Proteomes" id="UP000245884">
    <property type="component" value="Unassembled WGS sequence"/>
</dbReference>
<reference evidence="2 3" key="1">
    <citation type="journal article" date="2018" name="Mol. Biol. Evol.">
        <title>Broad Genomic Sampling Reveals a Smut Pathogenic Ancestry of the Fungal Clade Ustilaginomycotina.</title>
        <authorList>
            <person name="Kijpornyongpan T."/>
            <person name="Mondo S.J."/>
            <person name="Barry K."/>
            <person name="Sandor L."/>
            <person name="Lee J."/>
            <person name="Lipzen A."/>
            <person name="Pangilinan J."/>
            <person name="LaButti K."/>
            <person name="Hainaut M."/>
            <person name="Henrissat B."/>
            <person name="Grigoriev I.V."/>
            <person name="Spatafora J.W."/>
            <person name="Aime M.C."/>
        </authorList>
    </citation>
    <scope>NUCLEOTIDE SEQUENCE [LARGE SCALE GENOMIC DNA]</scope>
    <source>
        <strain evidence="2 3">MCA 5214</strain>
    </source>
</reference>
<evidence type="ECO:0000313" key="3">
    <source>
        <dbReference type="Proteomes" id="UP000245884"/>
    </source>
</evidence>
<dbReference type="CDD" id="cd20557">
    <property type="entry name" value="CYCLIN_ScPCL1-like"/>
    <property type="match status" value="1"/>
</dbReference>
<organism evidence="2 3">
    <name type="scientific">Jaminaea rosea</name>
    <dbReference type="NCBI Taxonomy" id="1569628"/>
    <lineage>
        <taxon>Eukaryota</taxon>
        <taxon>Fungi</taxon>
        <taxon>Dikarya</taxon>
        <taxon>Basidiomycota</taxon>
        <taxon>Ustilaginomycotina</taxon>
        <taxon>Exobasidiomycetes</taxon>
        <taxon>Microstromatales</taxon>
        <taxon>Microstromatales incertae sedis</taxon>
        <taxon>Jaminaea</taxon>
    </lineage>
</organism>
<proteinExistence type="predicted"/>
<dbReference type="GeneID" id="37031592"/>
<feature type="region of interest" description="Disordered" evidence="1">
    <location>
        <begin position="796"/>
        <end position="827"/>
    </location>
</feature>
<keyword evidence="3" id="KW-1185">Reference proteome</keyword>
<name>A0A316UYA1_9BASI</name>
<feature type="region of interest" description="Disordered" evidence="1">
    <location>
        <begin position="1"/>
        <end position="23"/>
    </location>
</feature>
<dbReference type="OrthoDB" id="244495at2759"/>
<dbReference type="PANTHER" id="PTHR15615:SF27">
    <property type="entry name" value="PHO85 CYCLIN CLG1"/>
    <property type="match status" value="1"/>
</dbReference>
<feature type="compositionally biased region" description="Polar residues" evidence="1">
    <location>
        <begin position="295"/>
        <end position="323"/>
    </location>
</feature>
<feature type="region of interest" description="Disordered" evidence="1">
    <location>
        <begin position="507"/>
        <end position="548"/>
    </location>
</feature>
<feature type="region of interest" description="Disordered" evidence="1">
    <location>
        <begin position="453"/>
        <end position="486"/>
    </location>
</feature>
<feature type="compositionally biased region" description="Polar residues" evidence="1">
    <location>
        <begin position="363"/>
        <end position="372"/>
    </location>
</feature>
<feature type="compositionally biased region" description="Basic and acidic residues" evidence="1">
    <location>
        <begin position="350"/>
        <end position="362"/>
    </location>
</feature>
<gene>
    <name evidence="2" type="ORF">BDZ90DRAFT_6728</name>
</gene>
<feature type="region of interest" description="Disordered" evidence="1">
    <location>
        <begin position="631"/>
        <end position="659"/>
    </location>
</feature>